<evidence type="ECO:0000256" key="1">
    <source>
        <dbReference type="SAM" id="MobiDB-lite"/>
    </source>
</evidence>
<sequence>MRVSHNTLCHHTVIKGRNCSKGKDTDRGMVEVGMEGEEIVKEEEDSEEEETAGKEKIRAIKEEFNRKITIRQISIRLDKGTMKLMMVDSDTRQIGKILRRYNEMIVRCLSACAVFDKDEQGAVLEVFDRRRTMFKSPTHVAVMMLDPEFRERTMPNDDEMQHGLKVALVQFRYPEGSAQHIEVLTAVDKFHAREPPFDDVAMDQTAQSYPHPASCWESKEKRFPHTTFLVGRILHGFAAALHPLTSAGGPSVSAAVTSDVRRPPVAAEQESMLPPHSSHGVQPDVRGEVVAMPQSDTYGPHACDTVSRPPPALVEWTAVAGPDGDLPEGEISHTAALEKSAAGHVGLACPTGSLSGIGELSTMDSTLVSLPDLPALISPGLPHVSPPNPHQPVATEWGPDAFDEFGGDTITVCPTVLATPTFFRVGRPYEVDLGIAEMATRHLRDGHRNIAQCSLSNSFDGAEDGGFAALAAVERAARPSRPPSNSEHQPISVIADAVAGIPATNTTDTTQQSVVGSVATTRRDRATVLPTVAFYTSGTTSGGLDEQGVRIVGKPSTPFMGTRSIGTVDDARHTAMTKYKARHGTALPTKTFDVQATRAAKASLSWARKKASTRKASRSSPHMRSHLTRSGPVHLKDGEIAPDGDALDVGGRAATTADGIDTEGAGDAVAGEKRCGSVLIVHDDSTDVAPGDTTGTDDAGDFDYVPKARVADEDDGGGQQVRRRTGLGPDGQRPQGTPSATIPAAIDR</sequence>
<evidence type="ECO:0000313" key="2">
    <source>
        <dbReference type="EMBL" id="GBG60291.1"/>
    </source>
</evidence>
<reference evidence="2 3" key="1">
    <citation type="journal article" date="2018" name="Cell">
        <title>The Chara Genome: Secondary Complexity and Implications for Plant Terrestrialization.</title>
        <authorList>
            <person name="Nishiyama T."/>
            <person name="Sakayama H."/>
            <person name="Vries J.D."/>
            <person name="Buschmann H."/>
            <person name="Saint-Marcoux D."/>
            <person name="Ullrich K.K."/>
            <person name="Haas F.B."/>
            <person name="Vanderstraeten L."/>
            <person name="Becker D."/>
            <person name="Lang D."/>
            <person name="Vosolsobe S."/>
            <person name="Rombauts S."/>
            <person name="Wilhelmsson P.K.I."/>
            <person name="Janitza P."/>
            <person name="Kern R."/>
            <person name="Heyl A."/>
            <person name="Rumpler F."/>
            <person name="Villalobos L.I.A.C."/>
            <person name="Clay J.M."/>
            <person name="Skokan R."/>
            <person name="Toyoda A."/>
            <person name="Suzuki Y."/>
            <person name="Kagoshima H."/>
            <person name="Schijlen E."/>
            <person name="Tajeshwar N."/>
            <person name="Catarino B."/>
            <person name="Hetherington A.J."/>
            <person name="Saltykova A."/>
            <person name="Bonnot C."/>
            <person name="Breuninger H."/>
            <person name="Symeonidi A."/>
            <person name="Radhakrishnan G.V."/>
            <person name="Van Nieuwerburgh F."/>
            <person name="Deforce D."/>
            <person name="Chang C."/>
            <person name="Karol K.G."/>
            <person name="Hedrich R."/>
            <person name="Ulvskov P."/>
            <person name="Glockner G."/>
            <person name="Delwiche C.F."/>
            <person name="Petrasek J."/>
            <person name="Van de Peer Y."/>
            <person name="Friml J."/>
            <person name="Beilby M."/>
            <person name="Dolan L."/>
            <person name="Kohara Y."/>
            <person name="Sugano S."/>
            <person name="Fujiyama A."/>
            <person name="Delaux P.-M."/>
            <person name="Quint M."/>
            <person name="TheiBen G."/>
            <person name="Hagemann M."/>
            <person name="Harholt J."/>
            <person name="Dunand C."/>
            <person name="Zachgo S."/>
            <person name="Langdale J."/>
            <person name="Maumus F."/>
            <person name="Straeten D.V.D."/>
            <person name="Gould S.B."/>
            <person name="Rensing S.A."/>
        </authorList>
    </citation>
    <scope>NUCLEOTIDE SEQUENCE [LARGE SCALE GENOMIC DNA]</scope>
    <source>
        <strain evidence="2 3">S276</strain>
    </source>
</reference>
<feature type="region of interest" description="Disordered" evidence="1">
    <location>
        <begin position="604"/>
        <end position="649"/>
    </location>
</feature>
<dbReference type="Gramene" id="GBG60291">
    <property type="protein sequence ID" value="GBG60291"/>
    <property type="gene ID" value="CBR_g4246"/>
</dbReference>
<feature type="compositionally biased region" description="Basic residues" evidence="1">
    <location>
        <begin position="607"/>
        <end position="627"/>
    </location>
</feature>
<evidence type="ECO:0000313" key="3">
    <source>
        <dbReference type="Proteomes" id="UP000265515"/>
    </source>
</evidence>
<proteinExistence type="predicted"/>
<feature type="region of interest" description="Disordered" evidence="1">
    <location>
        <begin position="263"/>
        <end position="283"/>
    </location>
</feature>
<organism evidence="2 3">
    <name type="scientific">Chara braunii</name>
    <name type="common">Braun's stonewort</name>
    <dbReference type="NCBI Taxonomy" id="69332"/>
    <lineage>
        <taxon>Eukaryota</taxon>
        <taxon>Viridiplantae</taxon>
        <taxon>Streptophyta</taxon>
        <taxon>Charophyceae</taxon>
        <taxon>Charales</taxon>
        <taxon>Characeae</taxon>
        <taxon>Chara</taxon>
    </lineage>
</organism>
<feature type="region of interest" description="Disordered" evidence="1">
    <location>
        <begin position="684"/>
        <end position="748"/>
    </location>
</feature>
<comment type="caution">
    <text evidence="2">The sequence shown here is derived from an EMBL/GenBank/DDBJ whole genome shotgun (WGS) entry which is preliminary data.</text>
</comment>
<dbReference type="AlphaFoldDB" id="A0A388JR81"/>
<keyword evidence="3" id="KW-1185">Reference proteome</keyword>
<dbReference type="EMBL" id="BFEA01000010">
    <property type="protein sequence ID" value="GBG60291.1"/>
    <property type="molecule type" value="Genomic_DNA"/>
</dbReference>
<name>A0A388JR81_CHABU</name>
<gene>
    <name evidence="2" type="ORF">CBR_g4246</name>
</gene>
<accession>A0A388JR81</accession>
<feature type="compositionally biased region" description="Low complexity" evidence="1">
    <location>
        <begin position="687"/>
        <end position="697"/>
    </location>
</feature>
<dbReference type="Proteomes" id="UP000265515">
    <property type="component" value="Unassembled WGS sequence"/>
</dbReference>
<protein>
    <submittedName>
        <fullName evidence="2">Uncharacterized protein</fullName>
    </submittedName>
</protein>